<dbReference type="OrthoDB" id="417112at2759"/>
<dbReference type="Gene3D" id="3.40.830.10">
    <property type="entry name" value="LigB-like"/>
    <property type="match status" value="1"/>
</dbReference>
<dbReference type="Proteomes" id="UP000262825">
    <property type="component" value="Unassembled WGS sequence"/>
</dbReference>
<dbReference type="AlphaFoldDB" id="A0A376BAU5"/>
<gene>
    <name evidence="2" type="ORF">SCODWIG_03564</name>
</gene>
<accession>A0A376BAU5</accession>
<dbReference type="VEuPathDB" id="FungiDB:SCODWIG_03564"/>
<dbReference type="CDD" id="cd07361">
    <property type="entry name" value="MEMO_like"/>
    <property type="match status" value="1"/>
</dbReference>
<reference evidence="3" key="1">
    <citation type="submission" date="2018-06" db="EMBL/GenBank/DDBJ databases">
        <authorList>
            <person name="Guldener U."/>
        </authorList>
    </citation>
    <scope>NUCLEOTIDE SEQUENCE [LARGE SCALE GENOMIC DNA]</scope>
    <source>
        <strain evidence="3">UTAD17</strain>
    </source>
</reference>
<evidence type="ECO:0000256" key="1">
    <source>
        <dbReference type="ARBA" id="ARBA00006315"/>
    </source>
</evidence>
<dbReference type="Pfam" id="PF01875">
    <property type="entry name" value="Memo"/>
    <property type="match status" value="1"/>
</dbReference>
<organism evidence="2 3">
    <name type="scientific">Saccharomycodes ludwigii</name>
    <dbReference type="NCBI Taxonomy" id="36035"/>
    <lineage>
        <taxon>Eukaryota</taxon>
        <taxon>Fungi</taxon>
        <taxon>Dikarya</taxon>
        <taxon>Ascomycota</taxon>
        <taxon>Saccharomycotina</taxon>
        <taxon>Saccharomycetes</taxon>
        <taxon>Saccharomycodales</taxon>
        <taxon>Saccharomycodaceae</taxon>
        <taxon>Saccharomycodes</taxon>
    </lineage>
</organism>
<keyword evidence="3" id="KW-1185">Reference proteome</keyword>
<dbReference type="NCBIfam" id="TIGR04336">
    <property type="entry name" value="AmmeMemoSam_B"/>
    <property type="match status" value="1"/>
</dbReference>
<evidence type="ECO:0000313" key="3">
    <source>
        <dbReference type="Proteomes" id="UP000262825"/>
    </source>
</evidence>
<dbReference type="PANTHER" id="PTHR11060">
    <property type="entry name" value="PROTEIN MEMO1"/>
    <property type="match status" value="1"/>
</dbReference>
<dbReference type="HAMAP" id="MF_00055">
    <property type="entry name" value="MEMO1"/>
    <property type="match status" value="1"/>
</dbReference>
<sequence length="325" mass="36943">MSETRPATHSGSWYSSNVSSLSALFSDIITEPEDNTSPKARIILAPHAGYQYCGRILGKAYSRLAIDANTTNIFVLGPSHHLYFQNRACVSKFRRCETPFGDLHVNTDITRELINRGIDNPFIYLEKEADKDEHCLEMQFSTIKYLLNKADNTHAKIIPILISHNVRNIDFAIGETLREYMDNDSHSLFIISSDFCHWGFRFDYTAYVHSNEELEKAYRECNKITQLQSAIQRKLTIPIYKSIEIIDKGAMRVLEDESGIEAYDAFKKYLEVTGDTICGERPLSVILCALGDKKTSFKWCAYSQSNQCTRLTESSVSYAAGYCVL</sequence>
<dbReference type="InterPro" id="IPR002737">
    <property type="entry name" value="MEMO1_fam"/>
</dbReference>
<comment type="similarity">
    <text evidence="1">Belongs to the MEMO1 family.</text>
</comment>
<protein>
    <submittedName>
        <fullName evidence="2">Related to MEMO1 family protein YJR008W</fullName>
    </submittedName>
</protein>
<dbReference type="EMBL" id="UFAJ01000903">
    <property type="protein sequence ID" value="SSD61803.1"/>
    <property type="molecule type" value="Genomic_DNA"/>
</dbReference>
<evidence type="ECO:0000313" key="2">
    <source>
        <dbReference type="EMBL" id="SSD61803.1"/>
    </source>
</evidence>
<dbReference type="PANTHER" id="PTHR11060:SF0">
    <property type="entry name" value="PROTEIN MEMO1"/>
    <property type="match status" value="1"/>
</dbReference>
<proteinExistence type="inferred from homology"/>
<name>A0A376BAU5_9ASCO</name>